<reference evidence="2" key="1">
    <citation type="submission" date="2018-11" db="EMBL/GenBank/DDBJ databases">
        <title>Proposal to divide the Flavobacteriaceae and reorganize its genera based on Amino Acid Identity values calculated from whole genome sequences.</title>
        <authorList>
            <person name="Nicholson A.C."/>
            <person name="Gulvik C.A."/>
            <person name="Whitney A.M."/>
            <person name="Humrighouse B.W."/>
            <person name="Bell M."/>
            <person name="Holmes B."/>
            <person name="Steigerwalt A.G."/>
            <person name="Villarma A."/>
            <person name="Sheth M."/>
            <person name="Batra D."/>
            <person name="Pryor J."/>
            <person name="Bernardet J.-F."/>
            <person name="Hugo C."/>
            <person name="Kampfer P."/>
            <person name="Newman J."/>
            <person name="McQuiston J.R."/>
        </authorList>
    </citation>
    <scope>NUCLEOTIDE SEQUENCE [LARGE SCALE GENOMIC DNA]</scope>
    <source>
        <strain evidence="2">G0229</strain>
    </source>
</reference>
<evidence type="ECO:0000313" key="1">
    <source>
        <dbReference type="EMBL" id="AZB25936.1"/>
    </source>
</evidence>
<evidence type="ECO:0000313" key="2">
    <source>
        <dbReference type="Proteomes" id="UP000271193"/>
    </source>
</evidence>
<organism evidence="1 2">
    <name type="scientific">Chryseobacterium bernardetii</name>
    <dbReference type="NCBI Taxonomy" id="1241978"/>
    <lineage>
        <taxon>Bacteria</taxon>
        <taxon>Pseudomonadati</taxon>
        <taxon>Bacteroidota</taxon>
        <taxon>Flavobacteriia</taxon>
        <taxon>Flavobacteriales</taxon>
        <taxon>Weeksellaceae</taxon>
        <taxon>Chryseobacterium group</taxon>
        <taxon>Chryseobacterium</taxon>
    </lineage>
</organism>
<dbReference type="EMBL" id="CP033932">
    <property type="protein sequence ID" value="AZB25936.1"/>
    <property type="molecule type" value="Genomic_DNA"/>
</dbReference>
<gene>
    <name evidence="1" type="ORF">EG339_15750</name>
</gene>
<protein>
    <submittedName>
        <fullName evidence="1">Uncharacterized protein</fullName>
    </submittedName>
</protein>
<keyword evidence="2" id="KW-1185">Reference proteome</keyword>
<accession>A0A3G6TH60</accession>
<dbReference type="AlphaFoldDB" id="A0A3G6TH60"/>
<proteinExistence type="predicted"/>
<dbReference type="RefSeq" id="WP_123870887.1">
    <property type="nucleotide sequence ID" value="NZ_CP033932.1"/>
</dbReference>
<dbReference type="Proteomes" id="UP000271193">
    <property type="component" value="Chromosome"/>
</dbReference>
<name>A0A3G6TH60_9FLAO</name>
<dbReference type="GeneID" id="99066267"/>
<dbReference type="KEGG" id="cben:EG339_15750"/>
<sequence>MACRKERYLDMKVYALRGWAQFAEEKDISRLVDRMKISLAKTEKTTPYNYQEYELLRGKNALPFLVEKYDYRSFRELLEQVNEQYERMPDAFKGHMTTDEYGKLFI</sequence>